<protein>
    <submittedName>
        <fullName evidence="1">Uncharacterized protein</fullName>
    </submittedName>
</protein>
<accession>A0A1S9RDY2</accession>
<dbReference type="Proteomes" id="UP000190744">
    <property type="component" value="Unassembled WGS sequence"/>
</dbReference>
<dbReference type="EMBL" id="LJBN01000194">
    <property type="protein sequence ID" value="OOQ83625.1"/>
    <property type="molecule type" value="Genomic_DNA"/>
</dbReference>
<comment type="caution">
    <text evidence="1">The sequence shown here is derived from an EMBL/GenBank/DDBJ whole genome shotgun (WGS) entry which is preliminary data.</text>
</comment>
<dbReference type="AlphaFoldDB" id="A0A1S9RDY2"/>
<reference evidence="2" key="1">
    <citation type="submission" date="2015-09" db="EMBL/GenBank/DDBJ databases">
        <authorList>
            <person name="Fill T.P."/>
            <person name="Baretta J.F."/>
            <person name="de Almeida L.G."/>
            <person name="Rocha M."/>
            <person name="de Souza D.H."/>
            <person name="Malavazi I."/>
            <person name="Cerdeira L.T."/>
            <person name="Hong H."/>
            <person name="Samborskyy M."/>
            <person name="de Vasconcelos A.T."/>
            <person name="Leadlay P."/>
            <person name="Rodrigues-Filho E."/>
        </authorList>
    </citation>
    <scope>NUCLEOTIDE SEQUENCE [LARGE SCALE GENOMIC DNA]</scope>
    <source>
        <strain evidence="2">LaBioMMi 136</strain>
    </source>
</reference>
<evidence type="ECO:0000313" key="1">
    <source>
        <dbReference type="EMBL" id="OOQ83625.1"/>
    </source>
</evidence>
<organism evidence="1 2">
    <name type="scientific">Penicillium brasilianum</name>
    <dbReference type="NCBI Taxonomy" id="104259"/>
    <lineage>
        <taxon>Eukaryota</taxon>
        <taxon>Fungi</taxon>
        <taxon>Dikarya</taxon>
        <taxon>Ascomycota</taxon>
        <taxon>Pezizomycotina</taxon>
        <taxon>Eurotiomycetes</taxon>
        <taxon>Eurotiomycetidae</taxon>
        <taxon>Eurotiales</taxon>
        <taxon>Aspergillaceae</taxon>
        <taxon>Penicillium</taxon>
    </lineage>
</organism>
<name>A0A1S9RDY2_PENBI</name>
<sequence length="141" mass="16186">MVEEAPTPQYHPQQKMTANTGCLRLSKELRQIHQDIAEMAAQLAESDTTLQALRRSYPNVRQRTFTTWVRDTLHKGTPRRADDIRRLNRDVIHAADIRFDAILVTERSKKRSTKRQELSTLYGLTPEDVNALGSITISPNF</sequence>
<evidence type="ECO:0000313" key="2">
    <source>
        <dbReference type="Proteomes" id="UP000190744"/>
    </source>
</evidence>
<gene>
    <name evidence="1" type="ORF">PEBR_35761</name>
</gene>
<proteinExistence type="predicted"/>